<organism evidence="1 2">
    <name type="scientific">Saccharothrix hoggarensis</name>
    <dbReference type="NCBI Taxonomy" id="913853"/>
    <lineage>
        <taxon>Bacteria</taxon>
        <taxon>Bacillati</taxon>
        <taxon>Actinomycetota</taxon>
        <taxon>Actinomycetes</taxon>
        <taxon>Pseudonocardiales</taxon>
        <taxon>Pseudonocardiaceae</taxon>
        <taxon>Saccharothrix</taxon>
    </lineage>
</organism>
<keyword evidence="1" id="KW-0489">Methyltransferase</keyword>
<dbReference type="SUPFAM" id="SSF53335">
    <property type="entry name" value="S-adenosyl-L-methionine-dependent methyltransferases"/>
    <property type="match status" value="1"/>
</dbReference>
<keyword evidence="2" id="KW-1185">Reference proteome</keyword>
<dbReference type="CDD" id="cd02440">
    <property type="entry name" value="AdoMet_MTases"/>
    <property type="match status" value="1"/>
</dbReference>
<comment type="caution">
    <text evidence="1">The sequence shown here is derived from an EMBL/GenBank/DDBJ whole genome shotgun (WGS) entry which is preliminary data.</text>
</comment>
<dbReference type="GO" id="GO:0032259">
    <property type="term" value="P:methylation"/>
    <property type="evidence" value="ECO:0007669"/>
    <property type="project" value="UniProtKB-KW"/>
</dbReference>
<dbReference type="Proteomes" id="UP001597168">
    <property type="component" value="Unassembled WGS sequence"/>
</dbReference>
<dbReference type="InterPro" id="IPR029063">
    <property type="entry name" value="SAM-dependent_MTases_sf"/>
</dbReference>
<gene>
    <name evidence="1" type="ORF">ACFQ3T_02200</name>
</gene>
<keyword evidence="1" id="KW-0808">Transferase</keyword>
<reference evidence="2" key="1">
    <citation type="journal article" date="2019" name="Int. J. Syst. Evol. Microbiol.">
        <title>The Global Catalogue of Microorganisms (GCM) 10K type strain sequencing project: providing services to taxonomists for standard genome sequencing and annotation.</title>
        <authorList>
            <consortium name="The Broad Institute Genomics Platform"/>
            <consortium name="The Broad Institute Genome Sequencing Center for Infectious Disease"/>
            <person name="Wu L."/>
            <person name="Ma J."/>
        </authorList>
    </citation>
    <scope>NUCLEOTIDE SEQUENCE [LARGE SCALE GENOMIC DNA]</scope>
    <source>
        <strain evidence="2">CCUG 60214</strain>
    </source>
</reference>
<name>A0ABW3QHT3_9PSEU</name>
<protein>
    <submittedName>
        <fullName evidence="1">Class I SAM-dependent methyltransferase</fullName>
        <ecNumber evidence="1">2.1.1.-</ecNumber>
    </submittedName>
</protein>
<proteinExistence type="predicted"/>
<sequence>MRRRRMLDLYCCAGGAARGYQLAGWEVDGVDVVRQPRYAGDRFVQGDAIEYLLEHGHEYDAVHASPPCQADCTLTLGTNQHLAGNHTSWIAATRAALLIVGRPYVIEQPFPSRAKMRKDVMLCGLHFGLKVFRHRQFELGGWSMPNLAHKQSELHAGHRVAGWRHGVRYEGDMVAPYGDGGGKGSAADWQAAMGIDWTDDKEELAEAIPPAYTRHIGAALALHVDGLPEAA</sequence>
<dbReference type="EMBL" id="JBHTLK010000005">
    <property type="protein sequence ID" value="MFD1145931.1"/>
    <property type="molecule type" value="Genomic_DNA"/>
</dbReference>
<evidence type="ECO:0000313" key="1">
    <source>
        <dbReference type="EMBL" id="MFD1145931.1"/>
    </source>
</evidence>
<dbReference type="EC" id="2.1.1.-" evidence="1"/>
<dbReference type="GO" id="GO:0008168">
    <property type="term" value="F:methyltransferase activity"/>
    <property type="evidence" value="ECO:0007669"/>
    <property type="project" value="UniProtKB-KW"/>
</dbReference>
<evidence type="ECO:0000313" key="2">
    <source>
        <dbReference type="Proteomes" id="UP001597168"/>
    </source>
</evidence>
<accession>A0ABW3QHT3</accession>